<name>A0ABT3TL37_9GAMM</name>
<dbReference type="Proteomes" id="UP001143362">
    <property type="component" value="Unassembled WGS sequence"/>
</dbReference>
<keyword evidence="3" id="KW-1185">Reference proteome</keyword>
<dbReference type="PROSITE" id="PS51257">
    <property type="entry name" value="PROKAR_LIPOPROTEIN"/>
    <property type="match status" value="1"/>
</dbReference>
<protein>
    <recommendedName>
        <fullName evidence="4">Lipoprotein</fullName>
    </recommendedName>
</protein>
<sequence length="117" mass="12636">MYKLKVRVFALAGACLLMALGGCTTSLHGSFVTSSYPGAMTGSPAEKLGLVEGRSCQTQALYLFANGEPPTTEQAIKDAKSERADTRFIADISIDDEVRWGFGYSVQCIVVRAMAYR</sequence>
<dbReference type="RefSeq" id="WP_279246047.1">
    <property type="nucleotide sequence ID" value="NZ_SHNN01000002.1"/>
</dbReference>
<feature type="chain" id="PRO_5045996665" description="Lipoprotein" evidence="1">
    <location>
        <begin position="20"/>
        <end position="117"/>
    </location>
</feature>
<evidence type="ECO:0000313" key="2">
    <source>
        <dbReference type="EMBL" id="MCX2982052.1"/>
    </source>
</evidence>
<dbReference type="EMBL" id="SHNN01000002">
    <property type="protein sequence ID" value="MCX2982052.1"/>
    <property type="molecule type" value="Genomic_DNA"/>
</dbReference>
<feature type="signal peptide" evidence="1">
    <location>
        <begin position="1"/>
        <end position="19"/>
    </location>
</feature>
<evidence type="ECO:0008006" key="4">
    <source>
        <dbReference type="Google" id="ProtNLM"/>
    </source>
</evidence>
<proteinExistence type="predicted"/>
<reference evidence="2" key="1">
    <citation type="submission" date="2019-02" db="EMBL/GenBank/DDBJ databases">
        <authorList>
            <person name="Li S.-H."/>
        </authorList>
    </citation>
    <scope>NUCLEOTIDE SEQUENCE</scope>
    <source>
        <strain evidence="2">IMCC14734</strain>
    </source>
</reference>
<evidence type="ECO:0000256" key="1">
    <source>
        <dbReference type="SAM" id="SignalP"/>
    </source>
</evidence>
<keyword evidence="1" id="KW-0732">Signal</keyword>
<gene>
    <name evidence="2" type="ORF">EYC98_14410</name>
</gene>
<organism evidence="2 3">
    <name type="scientific">Candidatus Litorirhabdus singularis</name>
    <dbReference type="NCBI Taxonomy" id="2518993"/>
    <lineage>
        <taxon>Bacteria</taxon>
        <taxon>Pseudomonadati</taxon>
        <taxon>Pseudomonadota</taxon>
        <taxon>Gammaproteobacteria</taxon>
        <taxon>Cellvibrionales</taxon>
        <taxon>Halieaceae</taxon>
        <taxon>Candidatus Litorirhabdus</taxon>
    </lineage>
</organism>
<accession>A0ABT3TL37</accession>
<comment type="caution">
    <text evidence="2">The sequence shown here is derived from an EMBL/GenBank/DDBJ whole genome shotgun (WGS) entry which is preliminary data.</text>
</comment>
<evidence type="ECO:0000313" key="3">
    <source>
        <dbReference type="Proteomes" id="UP001143362"/>
    </source>
</evidence>